<dbReference type="EMBL" id="BGZK01000547">
    <property type="protein sequence ID" value="GBP49545.1"/>
    <property type="molecule type" value="Genomic_DNA"/>
</dbReference>
<accession>A0A4C1WHE5</accession>
<comment type="caution">
    <text evidence="1">The sequence shown here is derived from an EMBL/GenBank/DDBJ whole genome shotgun (WGS) entry which is preliminary data.</text>
</comment>
<keyword evidence="2" id="KW-1185">Reference proteome</keyword>
<dbReference type="AlphaFoldDB" id="A0A4C1WHE5"/>
<name>A0A4C1WHE5_EUMVA</name>
<organism evidence="1 2">
    <name type="scientific">Eumeta variegata</name>
    <name type="common">Bagworm moth</name>
    <name type="synonym">Eumeta japonica</name>
    <dbReference type="NCBI Taxonomy" id="151549"/>
    <lineage>
        <taxon>Eukaryota</taxon>
        <taxon>Metazoa</taxon>
        <taxon>Ecdysozoa</taxon>
        <taxon>Arthropoda</taxon>
        <taxon>Hexapoda</taxon>
        <taxon>Insecta</taxon>
        <taxon>Pterygota</taxon>
        <taxon>Neoptera</taxon>
        <taxon>Endopterygota</taxon>
        <taxon>Lepidoptera</taxon>
        <taxon>Glossata</taxon>
        <taxon>Ditrysia</taxon>
        <taxon>Tineoidea</taxon>
        <taxon>Psychidae</taxon>
        <taxon>Oiketicinae</taxon>
        <taxon>Eumeta</taxon>
    </lineage>
</organism>
<protein>
    <submittedName>
        <fullName evidence="1">Uncharacterized protein</fullName>
    </submittedName>
</protein>
<dbReference type="Proteomes" id="UP000299102">
    <property type="component" value="Unassembled WGS sequence"/>
</dbReference>
<reference evidence="1 2" key="1">
    <citation type="journal article" date="2019" name="Commun. Biol.">
        <title>The bagworm genome reveals a unique fibroin gene that provides high tensile strength.</title>
        <authorList>
            <person name="Kono N."/>
            <person name="Nakamura H."/>
            <person name="Ohtoshi R."/>
            <person name="Tomita M."/>
            <person name="Numata K."/>
            <person name="Arakawa K."/>
        </authorList>
    </citation>
    <scope>NUCLEOTIDE SEQUENCE [LARGE SCALE GENOMIC DNA]</scope>
</reference>
<evidence type="ECO:0000313" key="2">
    <source>
        <dbReference type="Proteomes" id="UP000299102"/>
    </source>
</evidence>
<proteinExistence type="predicted"/>
<evidence type="ECO:0000313" key="1">
    <source>
        <dbReference type="EMBL" id="GBP49545.1"/>
    </source>
</evidence>
<gene>
    <name evidence="1" type="ORF">EVAR_45609_1</name>
</gene>
<sequence length="110" mass="12355">MTRTYKTTHPQIVKGGVGYIYEITKRPAPLPSVVARTRYEGREPTVTRNRMDNEVYEKLTLTDTGSVSPGIFGDAPRQAFTCRHSFAAETKLSVPDSPDIIESRHILLFT</sequence>